<accession>A0A811V6J7</accession>
<feature type="non-terminal residue" evidence="1">
    <location>
        <position position="1"/>
    </location>
</feature>
<proteinExistence type="predicted"/>
<gene>
    <name evidence="1" type="ORF">CCAP1982_LOCUS14770</name>
</gene>
<protein>
    <submittedName>
        <fullName evidence="1">(Mediterranean fruit fly) hypothetical protein</fullName>
    </submittedName>
</protein>
<name>A0A811V6J7_CERCA</name>
<evidence type="ECO:0000313" key="2">
    <source>
        <dbReference type="Proteomes" id="UP000606786"/>
    </source>
</evidence>
<comment type="caution">
    <text evidence="1">The sequence shown here is derived from an EMBL/GenBank/DDBJ whole genome shotgun (WGS) entry which is preliminary data.</text>
</comment>
<dbReference type="Proteomes" id="UP000606786">
    <property type="component" value="Unassembled WGS sequence"/>
</dbReference>
<keyword evidence="2" id="KW-1185">Reference proteome</keyword>
<evidence type="ECO:0000313" key="1">
    <source>
        <dbReference type="EMBL" id="CAD7006451.1"/>
    </source>
</evidence>
<dbReference type="AlphaFoldDB" id="A0A811V6J7"/>
<dbReference type="EMBL" id="CAJHJT010000034">
    <property type="protein sequence ID" value="CAD7006451.1"/>
    <property type="molecule type" value="Genomic_DNA"/>
</dbReference>
<organism evidence="1 2">
    <name type="scientific">Ceratitis capitata</name>
    <name type="common">Mediterranean fruit fly</name>
    <name type="synonym">Tephritis capitata</name>
    <dbReference type="NCBI Taxonomy" id="7213"/>
    <lineage>
        <taxon>Eukaryota</taxon>
        <taxon>Metazoa</taxon>
        <taxon>Ecdysozoa</taxon>
        <taxon>Arthropoda</taxon>
        <taxon>Hexapoda</taxon>
        <taxon>Insecta</taxon>
        <taxon>Pterygota</taxon>
        <taxon>Neoptera</taxon>
        <taxon>Endopterygota</taxon>
        <taxon>Diptera</taxon>
        <taxon>Brachycera</taxon>
        <taxon>Muscomorpha</taxon>
        <taxon>Tephritoidea</taxon>
        <taxon>Tephritidae</taxon>
        <taxon>Ceratitis</taxon>
        <taxon>Ceratitis</taxon>
    </lineage>
</organism>
<reference evidence="1" key="1">
    <citation type="submission" date="2020-11" db="EMBL/GenBank/DDBJ databases">
        <authorList>
            <person name="Whitehead M."/>
        </authorList>
    </citation>
    <scope>NUCLEOTIDE SEQUENCE</scope>
    <source>
        <strain evidence="1">EGII</strain>
    </source>
</reference>
<sequence>AALKRSYVVVDCCSSSACRSAATAAAECLKMRRHKFAFATKKKEIKNTTNYKATCGKKVIAQQQLGVQQWLWQAKY</sequence>